<gene>
    <name evidence="1" type="ORF">BG57_32570</name>
</gene>
<comment type="caution">
    <text evidence="1">The sequence shown here is derived from an EMBL/GenBank/DDBJ whole genome shotgun (WGS) entry which is preliminary data.</text>
</comment>
<accession>A0A069P404</accession>
<dbReference type="Proteomes" id="UP000027439">
    <property type="component" value="Unassembled WGS sequence"/>
</dbReference>
<dbReference type="EMBL" id="JFHE01000009">
    <property type="protein sequence ID" value="KDR35152.1"/>
    <property type="molecule type" value="Genomic_DNA"/>
</dbReference>
<name>A0A069P404_9BURK</name>
<protein>
    <submittedName>
        <fullName evidence="1">Uncharacterized protein</fullName>
    </submittedName>
</protein>
<organism evidence="1 2">
    <name type="scientific">Caballeronia grimmiae</name>
    <dbReference type="NCBI Taxonomy" id="1071679"/>
    <lineage>
        <taxon>Bacteria</taxon>
        <taxon>Pseudomonadati</taxon>
        <taxon>Pseudomonadota</taxon>
        <taxon>Betaproteobacteria</taxon>
        <taxon>Burkholderiales</taxon>
        <taxon>Burkholderiaceae</taxon>
        <taxon>Caballeronia</taxon>
    </lineage>
</organism>
<proteinExistence type="predicted"/>
<reference evidence="1 2" key="1">
    <citation type="submission" date="2014-03" db="EMBL/GenBank/DDBJ databases">
        <title>Draft Genome Sequences of Four Burkholderia Strains.</title>
        <authorList>
            <person name="Liu X.Y."/>
            <person name="Li C.X."/>
            <person name="Xu J.H."/>
        </authorList>
    </citation>
    <scope>NUCLEOTIDE SEQUENCE [LARGE SCALE GENOMIC DNA]</scope>
    <source>
        <strain evidence="1 2">R27</strain>
    </source>
</reference>
<evidence type="ECO:0000313" key="1">
    <source>
        <dbReference type="EMBL" id="KDR35152.1"/>
    </source>
</evidence>
<dbReference type="STRING" id="1071679.BG57_32570"/>
<sequence>MRPTPLGRENLCNHHEHDCSVGGQLRMRKGRPGVPRLVSEYGGKEVRRTIQHRGLTVEAIGGTYMTFDAYDVTQAIEAAKMPLDLCKDVEGGQLGGASAVFHCELLADAAGVCHLAVGKWDLPGNEKQVAGFAYGAIASEWLGRFRQSEAEAGQFLCDRHTLLLRG</sequence>
<evidence type="ECO:0000313" key="2">
    <source>
        <dbReference type="Proteomes" id="UP000027439"/>
    </source>
</evidence>
<dbReference type="AlphaFoldDB" id="A0A069P404"/>